<sequence>LQKEFDDFEQCIRDLREFVIKNTSDWGSPNRLQLQLDHVTASDDLEELSESGKMLAKEQILTQNAADDLTRKVDHLAGKLKNLNGRNSEMIERMKNCITVLDDVGFDMQKLDAVFESVESRLNAFVRSENVETADADRITLEALLEDLNQ</sequence>
<proteinExistence type="predicted"/>
<reference evidence="1" key="1">
    <citation type="submission" date="2016-06" db="UniProtKB">
        <authorList>
            <consortium name="WormBaseParasite"/>
        </authorList>
    </citation>
    <scope>IDENTIFICATION</scope>
</reference>
<dbReference type="Gene3D" id="1.20.58.60">
    <property type="match status" value="1"/>
</dbReference>
<name>A0A183EBP4_9BILA</name>
<accession>A0A183EBP4</accession>
<protein>
    <submittedName>
        <fullName evidence="1">Nsp1_C domain-containing protein</fullName>
    </submittedName>
</protein>
<evidence type="ECO:0000313" key="1">
    <source>
        <dbReference type="WBParaSite" id="GPUH_0001841001-mRNA-1"/>
    </source>
</evidence>
<dbReference type="WBParaSite" id="GPUH_0001841001-mRNA-1">
    <property type="protein sequence ID" value="GPUH_0001841001-mRNA-1"/>
    <property type="gene ID" value="GPUH_0001841001"/>
</dbReference>
<organism evidence="1">
    <name type="scientific">Gongylonema pulchrum</name>
    <dbReference type="NCBI Taxonomy" id="637853"/>
    <lineage>
        <taxon>Eukaryota</taxon>
        <taxon>Metazoa</taxon>
        <taxon>Ecdysozoa</taxon>
        <taxon>Nematoda</taxon>
        <taxon>Chromadorea</taxon>
        <taxon>Rhabditida</taxon>
        <taxon>Spirurina</taxon>
        <taxon>Spiruromorpha</taxon>
        <taxon>Spiruroidea</taxon>
        <taxon>Gongylonematidae</taxon>
        <taxon>Gongylonema</taxon>
    </lineage>
</organism>
<dbReference type="AlphaFoldDB" id="A0A183EBP4"/>